<dbReference type="STRING" id="326424.FRAAL1446"/>
<dbReference type="Pfam" id="PF05721">
    <property type="entry name" value="PhyH"/>
    <property type="match status" value="1"/>
</dbReference>
<evidence type="ECO:0008006" key="4">
    <source>
        <dbReference type="Google" id="ProtNLM"/>
    </source>
</evidence>
<evidence type="ECO:0000313" key="2">
    <source>
        <dbReference type="EMBL" id="CAJ60102.1"/>
    </source>
</evidence>
<dbReference type="eggNOG" id="COG5285">
    <property type="taxonomic scope" value="Bacteria"/>
</dbReference>
<dbReference type="GO" id="GO:0005506">
    <property type="term" value="F:iron ion binding"/>
    <property type="evidence" value="ECO:0007669"/>
    <property type="project" value="UniProtKB-ARBA"/>
</dbReference>
<accession>Q0RQS1</accession>
<name>Q0RQS1_FRAAA</name>
<dbReference type="Proteomes" id="UP000000657">
    <property type="component" value="Chromosome"/>
</dbReference>
<dbReference type="AlphaFoldDB" id="Q0RQS1"/>
<keyword evidence="3" id="KW-1185">Reference proteome</keyword>
<dbReference type="KEGG" id="fal:FRAAL1446"/>
<dbReference type="SUPFAM" id="SSF51197">
    <property type="entry name" value="Clavaminate synthase-like"/>
    <property type="match status" value="1"/>
</dbReference>
<gene>
    <name evidence="2" type="ordered locus">FRAAL1446</name>
</gene>
<protein>
    <recommendedName>
        <fullName evidence="4">Phytanoyl-CoA dioxygenase</fullName>
    </recommendedName>
</protein>
<dbReference type="EMBL" id="CT573213">
    <property type="protein sequence ID" value="CAJ60102.1"/>
    <property type="molecule type" value="Genomic_DNA"/>
</dbReference>
<dbReference type="InterPro" id="IPR008775">
    <property type="entry name" value="Phytyl_CoA_dOase-like"/>
</dbReference>
<dbReference type="PANTHER" id="PTHR20883:SF48">
    <property type="entry name" value="ECTOINE DIOXYGENASE"/>
    <property type="match status" value="1"/>
</dbReference>
<dbReference type="GO" id="GO:0016706">
    <property type="term" value="F:2-oxoglutarate-dependent dioxygenase activity"/>
    <property type="evidence" value="ECO:0007669"/>
    <property type="project" value="UniProtKB-ARBA"/>
</dbReference>
<evidence type="ECO:0000313" key="3">
    <source>
        <dbReference type="Proteomes" id="UP000000657"/>
    </source>
</evidence>
<organism evidence="2 3">
    <name type="scientific">Frankia alni (strain DSM 45986 / CECT 9034 / ACN14a)</name>
    <dbReference type="NCBI Taxonomy" id="326424"/>
    <lineage>
        <taxon>Bacteria</taxon>
        <taxon>Bacillati</taxon>
        <taxon>Actinomycetota</taxon>
        <taxon>Actinomycetes</taxon>
        <taxon>Frankiales</taxon>
        <taxon>Frankiaceae</taxon>
        <taxon>Frankia</taxon>
    </lineage>
</organism>
<reference evidence="2 3" key="1">
    <citation type="journal article" date="2007" name="Genome Res.">
        <title>Genome characteristics of facultatively symbiotic Frankia sp. strains reflect host range and host plant biogeography.</title>
        <authorList>
            <person name="Normand P."/>
            <person name="Lapierre P."/>
            <person name="Tisa L.S."/>
            <person name="Gogarten J.P."/>
            <person name="Alloisio N."/>
            <person name="Bagnarol E."/>
            <person name="Bassi C.A."/>
            <person name="Berry A.M."/>
            <person name="Bickhart D.M."/>
            <person name="Choisne N."/>
            <person name="Couloux A."/>
            <person name="Cournoyer B."/>
            <person name="Cruveiller S."/>
            <person name="Daubin V."/>
            <person name="Demange N."/>
            <person name="Francino M.P."/>
            <person name="Goltsman E."/>
            <person name="Huang Y."/>
            <person name="Kopp O.R."/>
            <person name="Labarre L."/>
            <person name="Lapidus A."/>
            <person name="Lavire C."/>
            <person name="Marechal J."/>
            <person name="Martinez M."/>
            <person name="Mastronunzio J.E."/>
            <person name="Mullin B.C."/>
            <person name="Niemann J."/>
            <person name="Pujic P."/>
            <person name="Rawnsley T."/>
            <person name="Rouy Z."/>
            <person name="Schenowitz C."/>
            <person name="Sellstedt A."/>
            <person name="Tavares F."/>
            <person name="Tomkins J.P."/>
            <person name="Vallenet D."/>
            <person name="Valverde C."/>
            <person name="Wall L.G."/>
            <person name="Wang Y."/>
            <person name="Medigue C."/>
            <person name="Benson D.R."/>
        </authorList>
    </citation>
    <scope>NUCLEOTIDE SEQUENCE [LARGE SCALE GENOMIC DNA]</scope>
    <source>
        <strain evidence="3">DSM 45986 / CECT 9034 / ACN14a</strain>
    </source>
</reference>
<sequence>MTCGAPSMPAVAEVGVFAVDPTLPDPLAAPALAGLDDFYHRHGFVVLRGLHSAEFLDRVERECGAAQQAVLAGTVSERYGSTQYLDARHLDRAGLDRAGQPEGAADPSGGASNGTAPATAKIKAGVEAYVNYVEHVEELAPAVRAVATHPLMVALLRRLLGADVWMSPSENAGVVYQDARPGRESGYSRIGWHSDWQAMPSLDVWPGCAFTLHVDATSPANGFLRVVPGSHRWATPAPYRNINNVAVPADARPSGGYTDAEPPYEMPLGFEKVPGEIAVYAERGDLLLHDAYLWHSAARATENATTRRHVRAGYYSGDPASYRDQFIKNAAR</sequence>
<feature type="region of interest" description="Disordered" evidence="1">
    <location>
        <begin position="97"/>
        <end position="117"/>
    </location>
</feature>
<evidence type="ECO:0000256" key="1">
    <source>
        <dbReference type="SAM" id="MobiDB-lite"/>
    </source>
</evidence>
<proteinExistence type="predicted"/>
<dbReference type="PANTHER" id="PTHR20883">
    <property type="entry name" value="PHYTANOYL-COA DIOXYGENASE DOMAIN CONTAINING 1"/>
    <property type="match status" value="1"/>
</dbReference>
<dbReference type="Gene3D" id="2.60.120.620">
    <property type="entry name" value="q2cbj1_9rhob like domain"/>
    <property type="match status" value="1"/>
</dbReference>
<dbReference type="HOGENOM" id="CLU_993102_0_0_11"/>